<evidence type="ECO:0000313" key="19">
    <source>
        <dbReference type="EMBL" id="PNH18874.1"/>
    </source>
</evidence>
<dbReference type="GO" id="GO:0008531">
    <property type="term" value="F:riboflavin kinase activity"/>
    <property type="evidence" value="ECO:0007669"/>
    <property type="project" value="UniProtKB-EC"/>
</dbReference>
<dbReference type="UniPathway" id="UPA00276">
    <property type="reaction ID" value="UER00406"/>
</dbReference>
<evidence type="ECO:0000256" key="3">
    <source>
        <dbReference type="ARBA" id="ARBA00010214"/>
    </source>
</evidence>
<name>A0A2J8B287_9FIRM</name>
<accession>A0A2J8B287</accession>
<evidence type="ECO:0000256" key="13">
    <source>
        <dbReference type="ARBA" id="ARBA00022827"/>
    </source>
</evidence>
<comment type="similarity">
    <text evidence="3">Belongs to the RibF family.</text>
</comment>
<dbReference type="CDD" id="cd02064">
    <property type="entry name" value="FAD_synthetase_N"/>
    <property type="match status" value="1"/>
</dbReference>
<sequence length="842" mass="94334">MGRRPATRSLLPCFIKTASSAWVSRLKRSRKVITVALPRRRRQSRYYARKGFLLLVKIIETELYLAKSATAGVKDGVSEAGEVSEVVFTPALSDVKAESAAPEFSACNGVGLCLGFFDGVHQGHRELLRTLIYECGKHGYSPDVWTFDTLPKFKRPGIVTGLLQTKEQRLHDLASIGVARTFIQKFTPALADLSGEDFLTKVVLPNLPVKLIVVGYDFRFGHNMAWGVEELANFSREHNIELRVVPPVTIGTETVHSAKIRTAIAAGDLRLATKLSGRHFSLAGRVIKGNAIGRELGFATANILVDESRVLPPHGVYRSLTRVNGRAYRSISFLGIRPTVNEKQKHLQLETHIFDAAIDLYGSEINVELWEFMQPEKSFADLASLKSAIKQYCATAIKPNKVMEEMYLSMTVGNINVYYLPTDRFVLSRARIMFSLPLKPESAAVSVALSYLTSVTAAYPEENLLNRHLKNLYNASIYADGQKAGDIQETMIRVNALHQTPDGSKPFAEALDLALQCLLRPALNEKGEWRQDVFDRVKQNALDEWAAQQAYKPTAAWCKTLRLAFPDSVYSMSSIGDIEYLRQLSIADVERAYRETLSRAKVDIYILGRPDADLEAVLTERLPELAKFFTNPIVEIVPGRRPHPTSIQGCGSFTDNGQLEQSRLNVLLDTKIPYTSIKLISLALLNYVIGGDSSSLIFDLVREKHGLAYEIYTSILPFRSVLAVCAGIHPGEEIKTKTLLREALQEWKEKGLPEKAVARAKKMMQNEKLLLQDRPAALLEYYIRQLQSGWNLRPETYSEIVEAVTLPELQALAAQLEWKVDYSLQPTTDNKNFQEEMWGKIK</sequence>
<dbReference type="InterPro" id="IPR011249">
    <property type="entry name" value="Metalloenz_LuxS/M16"/>
</dbReference>
<dbReference type="InterPro" id="IPR015864">
    <property type="entry name" value="FAD_synthase"/>
</dbReference>
<dbReference type="PANTHER" id="PTHR22749">
    <property type="entry name" value="RIBOFLAVIN KINASE/FMN ADENYLYLTRANSFERASE"/>
    <property type="match status" value="1"/>
</dbReference>
<dbReference type="Proteomes" id="UP000236394">
    <property type="component" value="Unassembled WGS sequence"/>
</dbReference>
<dbReference type="Pfam" id="PF01687">
    <property type="entry name" value="Flavokinase"/>
    <property type="match status" value="1"/>
</dbReference>
<dbReference type="InterPro" id="IPR002606">
    <property type="entry name" value="Riboflavin_kinase_bac"/>
</dbReference>
<dbReference type="SUPFAM" id="SSF52374">
    <property type="entry name" value="Nucleotidylyl transferase"/>
    <property type="match status" value="1"/>
</dbReference>
<dbReference type="InterPro" id="IPR023468">
    <property type="entry name" value="Riboflavin_kinase"/>
</dbReference>
<evidence type="ECO:0000256" key="10">
    <source>
        <dbReference type="ARBA" id="ARBA00022695"/>
    </source>
</evidence>
<dbReference type="Gene3D" id="2.40.30.30">
    <property type="entry name" value="Riboflavin kinase-like"/>
    <property type="match status" value="1"/>
</dbReference>
<keyword evidence="8" id="KW-0288">FMN</keyword>
<reference evidence="20" key="1">
    <citation type="submission" date="2017-04" db="EMBL/GenBank/DDBJ databases">
        <authorList>
            <person name="Bumgarner R.E."/>
            <person name="Fredricks D.N."/>
            <person name="Srinivasan S."/>
        </authorList>
    </citation>
    <scope>NUCLEOTIDE SEQUENCE [LARGE SCALE GENOMIC DNA]</scope>
    <source>
        <strain evidence="20">KA00405</strain>
    </source>
</reference>
<dbReference type="EC" id="2.7.7.2" evidence="5"/>
<evidence type="ECO:0000259" key="18">
    <source>
        <dbReference type="SMART" id="SM00904"/>
    </source>
</evidence>
<feature type="domain" description="Riboflavin kinase" evidence="18">
    <location>
        <begin position="275"/>
        <end position="401"/>
    </location>
</feature>
<evidence type="ECO:0000256" key="9">
    <source>
        <dbReference type="ARBA" id="ARBA00022679"/>
    </source>
</evidence>
<keyword evidence="9" id="KW-0808">Transferase</keyword>
<dbReference type="GO" id="GO:0009398">
    <property type="term" value="P:FMN biosynthetic process"/>
    <property type="evidence" value="ECO:0007669"/>
    <property type="project" value="UniProtKB-UniPathway"/>
</dbReference>
<evidence type="ECO:0000256" key="12">
    <source>
        <dbReference type="ARBA" id="ARBA00022777"/>
    </source>
</evidence>
<evidence type="ECO:0000256" key="1">
    <source>
        <dbReference type="ARBA" id="ARBA00004726"/>
    </source>
</evidence>
<dbReference type="GO" id="GO:0006747">
    <property type="term" value="P:FAD biosynthetic process"/>
    <property type="evidence" value="ECO:0007669"/>
    <property type="project" value="UniProtKB-UniPathway"/>
</dbReference>
<comment type="pathway">
    <text evidence="2">Cofactor biosynthesis; FMN biosynthesis; FMN from riboflavin (ATP route): step 1/1.</text>
</comment>
<gene>
    <name evidence="19" type="ORF">B7R76_04795</name>
</gene>
<dbReference type="SUPFAM" id="SSF82114">
    <property type="entry name" value="Riboflavin kinase-like"/>
    <property type="match status" value="1"/>
</dbReference>
<dbReference type="Gene3D" id="3.30.830.10">
    <property type="entry name" value="Metalloenzyme, LuxS/M16 peptidase-like"/>
    <property type="match status" value="2"/>
</dbReference>
<keyword evidence="7" id="KW-0285">Flavoprotein</keyword>
<evidence type="ECO:0000256" key="15">
    <source>
        <dbReference type="ARBA" id="ARBA00023268"/>
    </source>
</evidence>
<dbReference type="EC" id="2.7.1.26" evidence="4"/>
<dbReference type="GO" id="GO:0005524">
    <property type="term" value="F:ATP binding"/>
    <property type="evidence" value="ECO:0007669"/>
    <property type="project" value="UniProtKB-KW"/>
</dbReference>
<dbReference type="InterPro" id="IPR014729">
    <property type="entry name" value="Rossmann-like_a/b/a_fold"/>
</dbReference>
<dbReference type="Pfam" id="PF06574">
    <property type="entry name" value="FAD_syn"/>
    <property type="match status" value="1"/>
</dbReference>
<evidence type="ECO:0000256" key="5">
    <source>
        <dbReference type="ARBA" id="ARBA00012393"/>
    </source>
</evidence>
<keyword evidence="11" id="KW-0547">Nucleotide-binding</keyword>
<comment type="catalytic activity">
    <reaction evidence="17">
        <text>FMN + ATP + H(+) = FAD + diphosphate</text>
        <dbReference type="Rhea" id="RHEA:17237"/>
        <dbReference type="ChEBI" id="CHEBI:15378"/>
        <dbReference type="ChEBI" id="CHEBI:30616"/>
        <dbReference type="ChEBI" id="CHEBI:33019"/>
        <dbReference type="ChEBI" id="CHEBI:57692"/>
        <dbReference type="ChEBI" id="CHEBI:58210"/>
        <dbReference type="EC" id="2.7.7.2"/>
    </reaction>
</comment>
<dbReference type="InterPro" id="IPR015865">
    <property type="entry name" value="Riboflavin_kinase_bac/euk"/>
</dbReference>
<evidence type="ECO:0000256" key="8">
    <source>
        <dbReference type="ARBA" id="ARBA00022643"/>
    </source>
</evidence>
<evidence type="ECO:0000256" key="17">
    <source>
        <dbReference type="ARBA" id="ARBA00049494"/>
    </source>
</evidence>
<comment type="catalytic activity">
    <reaction evidence="16">
        <text>riboflavin + ATP = FMN + ADP + H(+)</text>
        <dbReference type="Rhea" id="RHEA:14357"/>
        <dbReference type="ChEBI" id="CHEBI:15378"/>
        <dbReference type="ChEBI" id="CHEBI:30616"/>
        <dbReference type="ChEBI" id="CHEBI:57986"/>
        <dbReference type="ChEBI" id="CHEBI:58210"/>
        <dbReference type="ChEBI" id="CHEBI:456216"/>
        <dbReference type="EC" id="2.7.1.26"/>
    </reaction>
</comment>
<evidence type="ECO:0000256" key="6">
    <source>
        <dbReference type="ARBA" id="ARBA00018483"/>
    </source>
</evidence>
<dbReference type="PANTHER" id="PTHR22749:SF6">
    <property type="entry name" value="RIBOFLAVIN KINASE"/>
    <property type="match status" value="1"/>
</dbReference>
<evidence type="ECO:0000256" key="11">
    <source>
        <dbReference type="ARBA" id="ARBA00022741"/>
    </source>
</evidence>
<evidence type="ECO:0000256" key="16">
    <source>
        <dbReference type="ARBA" id="ARBA00047880"/>
    </source>
</evidence>
<proteinExistence type="inferred from homology"/>
<keyword evidence="15" id="KW-0511">Multifunctional enzyme</keyword>
<dbReference type="GO" id="GO:0046872">
    <property type="term" value="F:metal ion binding"/>
    <property type="evidence" value="ECO:0007669"/>
    <property type="project" value="InterPro"/>
</dbReference>
<dbReference type="SMART" id="SM00904">
    <property type="entry name" value="Flavokinase"/>
    <property type="match status" value="1"/>
</dbReference>
<dbReference type="InterPro" id="IPR023465">
    <property type="entry name" value="Riboflavin_kinase_dom_sf"/>
</dbReference>
<keyword evidence="14" id="KW-0067">ATP-binding</keyword>
<evidence type="ECO:0000256" key="2">
    <source>
        <dbReference type="ARBA" id="ARBA00005201"/>
    </source>
</evidence>
<evidence type="ECO:0000256" key="7">
    <source>
        <dbReference type="ARBA" id="ARBA00022630"/>
    </source>
</evidence>
<dbReference type="SUPFAM" id="SSF63411">
    <property type="entry name" value="LuxS/MPP-like metallohydrolase"/>
    <property type="match status" value="2"/>
</dbReference>
<dbReference type="Gene3D" id="3.40.50.620">
    <property type="entry name" value="HUPs"/>
    <property type="match status" value="1"/>
</dbReference>
<dbReference type="EMBL" id="NBZD01000002">
    <property type="protein sequence ID" value="PNH18874.1"/>
    <property type="molecule type" value="Genomic_DNA"/>
</dbReference>
<dbReference type="NCBIfam" id="TIGR00083">
    <property type="entry name" value="ribF"/>
    <property type="match status" value="1"/>
</dbReference>
<dbReference type="Pfam" id="PF05193">
    <property type="entry name" value="Peptidase_M16_C"/>
    <property type="match status" value="1"/>
</dbReference>
<keyword evidence="13" id="KW-0274">FAD</keyword>
<evidence type="ECO:0000256" key="14">
    <source>
        <dbReference type="ARBA" id="ARBA00022840"/>
    </source>
</evidence>
<keyword evidence="12" id="KW-0418">Kinase</keyword>
<protein>
    <recommendedName>
        <fullName evidence="6">Bifunctional riboflavin kinase/FMN adenylyltransferase</fullName>
        <ecNumber evidence="4">2.7.1.26</ecNumber>
        <ecNumber evidence="5">2.7.7.2</ecNumber>
    </recommendedName>
</protein>
<organism evidence="19 20">
    <name type="scientific">Mageeibacillus indolicus</name>
    <dbReference type="NCBI Taxonomy" id="884684"/>
    <lineage>
        <taxon>Bacteria</taxon>
        <taxon>Bacillati</taxon>
        <taxon>Bacillota</taxon>
        <taxon>Clostridia</taxon>
        <taxon>Eubacteriales</taxon>
        <taxon>Oscillospiraceae</taxon>
        <taxon>Mageeibacillus</taxon>
    </lineage>
</organism>
<dbReference type="GO" id="GO:0003919">
    <property type="term" value="F:FMN adenylyltransferase activity"/>
    <property type="evidence" value="ECO:0007669"/>
    <property type="project" value="UniProtKB-EC"/>
</dbReference>
<dbReference type="AlphaFoldDB" id="A0A2J8B287"/>
<keyword evidence="10" id="KW-0548">Nucleotidyltransferase</keyword>
<dbReference type="UniPathway" id="UPA00277">
    <property type="reaction ID" value="UER00407"/>
</dbReference>
<comment type="caution">
    <text evidence="19">The sequence shown here is derived from an EMBL/GenBank/DDBJ whole genome shotgun (WGS) entry which is preliminary data.</text>
</comment>
<evidence type="ECO:0000256" key="4">
    <source>
        <dbReference type="ARBA" id="ARBA00012105"/>
    </source>
</evidence>
<dbReference type="InterPro" id="IPR007863">
    <property type="entry name" value="Peptidase_M16_C"/>
</dbReference>
<comment type="pathway">
    <text evidence="1">Cofactor biosynthesis; FAD biosynthesis; FAD from FMN: step 1/1.</text>
</comment>
<evidence type="ECO:0000313" key="20">
    <source>
        <dbReference type="Proteomes" id="UP000236394"/>
    </source>
</evidence>
<dbReference type="GO" id="GO:0009231">
    <property type="term" value="P:riboflavin biosynthetic process"/>
    <property type="evidence" value="ECO:0007669"/>
    <property type="project" value="InterPro"/>
</dbReference>